<dbReference type="GO" id="GO:0008270">
    <property type="term" value="F:zinc ion binding"/>
    <property type="evidence" value="ECO:0007669"/>
    <property type="project" value="UniProtKB-KW"/>
</dbReference>
<feature type="compositionally biased region" description="Polar residues" evidence="6">
    <location>
        <begin position="524"/>
        <end position="539"/>
    </location>
</feature>
<dbReference type="InterPro" id="IPR059058">
    <property type="entry name" value="Znf-C2H2_ZNF462"/>
</dbReference>
<comment type="caution">
    <text evidence="8">The sequence shown here is derived from an EMBL/GenBank/DDBJ whole genome shotgun (WGS) entry which is preliminary data.</text>
</comment>
<dbReference type="PANTHER" id="PTHR24403:SF105">
    <property type="entry name" value="ZINC FINGER PROTEIN 2-LIKE ISOFORM X1"/>
    <property type="match status" value="1"/>
</dbReference>
<keyword evidence="2" id="KW-0677">Repeat</keyword>
<dbReference type="Gene3D" id="3.30.160.60">
    <property type="entry name" value="Classic Zinc Finger"/>
    <property type="match status" value="11"/>
</dbReference>
<dbReference type="FunFam" id="3.30.160.60:FF:000559">
    <property type="entry name" value="zinc finger protein 462 isoform X1"/>
    <property type="match status" value="1"/>
</dbReference>
<dbReference type="FunFam" id="3.30.160.60:FF:000655">
    <property type="entry name" value="Zinc finger protein 462"/>
    <property type="match status" value="1"/>
</dbReference>
<dbReference type="InterPro" id="IPR057831">
    <property type="entry name" value="Znf_C2H2_ZNF462_1st"/>
</dbReference>
<feature type="domain" description="C2H2-type" evidence="7">
    <location>
        <begin position="472"/>
        <end position="499"/>
    </location>
</feature>
<dbReference type="InterPro" id="IPR036236">
    <property type="entry name" value="Znf_C2H2_sf"/>
</dbReference>
<dbReference type="InterPro" id="IPR059059">
    <property type="entry name" value="Znf-C2H2_7th_ZNF462"/>
</dbReference>
<feature type="region of interest" description="Disordered" evidence="6">
    <location>
        <begin position="1864"/>
        <end position="1894"/>
    </location>
</feature>
<keyword evidence="9" id="KW-1185">Reference proteome</keyword>
<keyword evidence="4" id="KW-0862">Zinc</keyword>
<dbReference type="FunFam" id="3.30.160.60:FF:000403">
    <property type="entry name" value="Putative zinc finger protein 462"/>
    <property type="match status" value="1"/>
</dbReference>
<feature type="region of interest" description="Disordered" evidence="6">
    <location>
        <begin position="497"/>
        <end position="539"/>
    </location>
</feature>
<feature type="region of interest" description="Disordered" evidence="6">
    <location>
        <begin position="1021"/>
        <end position="1043"/>
    </location>
</feature>
<feature type="region of interest" description="Disordered" evidence="6">
    <location>
        <begin position="931"/>
        <end position="966"/>
    </location>
</feature>
<feature type="compositionally biased region" description="Polar residues" evidence="6">
    <location>
        <begin position="316"/>
        <end position="335"/>
    </location>
</feature>
<feature type="domain" description="C2H2-type" evidence="7">
    <location>
        <begin position="2006"/>
        <end position="2029"/>
    </location>
</feature>
<feature type="compositionally biased region" description="Basic and acidic residues" evidence="6">
    <location>
        <begin position="761"/>
        <end position="775"/>
    </location>
</feature>
<evidence type="ECO:0000313" key="8">
    <source>
        <dbReference type="EMBL" id="KAG7477074.1"/>
    </source>
</evidence>
<feature type="domain" description="C2H2-type" evidence="7">
    <location>
        <begin position="2433"/>
        <end position="2455"/>
    </location>
</feature>
<dbReference type="PANTHER" id="PTHR24403">
    <property type="entry name" value="ZINC FINGER PROTEIN"/>
    <property type="match status" value="1"/>
</dbReference>
<dbReference type="Pfam" id="PF23224">
    <property type="entry name" value="zf-C2H2_2nd_ZNF462"/>
    <property type="match status" value="1"/>
</dbReference>
<sequence>MEVLQCDGCDFRAESYDDLKTHIQDVHTAFLQPTAVGDGTPSHSRSDSLNSLSQAEEDEEDLASLNNEFEPPHEQAGPHSFDSGQFSSSNQMTHNQTVNQPAKPANQFFQCKFCIRYFRSKSLLNEHTRKVHGIVGGASVSGENSPASQSSNFNILMHDGFGKVFSCQYCTYKSPRRARILKHQKMYHKSHLLDSPGSPPEAVTESSSSALFSEESCSDLPEEVVERSILESMVKPLTKSRGNFSCEWCGYQTLRRERWCDHMMKKHRNMVKIISSIQEPQEGEGSVGSSKPNSPSSPRTPNSNLIINNLSGNEGSSANTSNFKGSSGNTMLKSTSGQASKISSYDYSQMKSKIPNSTGSSILSERSTFAMSDMSNFAMDLDTDIILNDSGSSSDEELGDMDDPNNPDSSAGDSAKQPLSEEDNKMLETKGIPFRRYMNRFQCPFCSFLTMHRRSISRHIENIHLSGKTTVYKCDECPFICTSPLKLGTHKQCHTGSTSEWDTLDLPNESPGGQNELTEPINGGNLTSKINGKKSGTVNEVNQQNPYHCTLCSFSTTTLKGLRVHQQHKHSYCDNMQPASHEGSSNEQQDSESETYSSPNYVKKTQTSILGFSSKKHLINKTARKSINDLPLDLSPVKKRTRIDEIANNLQSKISQSKQQEDTVINLEEIDDEEEEEDHEVEMFVDEDDDDSQTEHQLKNQSYSFDRQPMHLRESVDSREEGITGKKKHSLQSKFSSRNIPIQLSISDDEDNETDYGAPVESKDLQDRGSQDSRDACQENLDYNEDAGTLFYCKHCEYQNKSARSVSTHYQRMHPYIKFSFRYILDPEDQSAVFRCLECYIEYTTFDDLNQHYMEHHPEAINVLNFNQPDLVYRCRFCSYTSPNVRSLMPHYQRMHPTVKINNAMIFSSYVVEQPQKGESQTLREILNSGPKSFTASSPVPRSSAHSSPVHKSISKMQESSTETDAVKETTVNNVVVYDCDICSFASPNMHSVLVHYQKKHPEQKASYFRIQKTMRVVSVDRSQTSSNTSYSMNTPNPPKASNVSPFGADEEIYYCKHCVYSNRSVVGVLVHYQKRHPEIKVTAKYIKHAPPTPGLMKLMDELQIAPPKQFLKQFSNNGIDSSGISHARLGGDKGEAEMLFFCQHCDYGNRTVKGVLIHYQKKHRDVKVNADLVRRHTAVVRSQRERAQMIQSGGMSVSASVSDTDKTRALRSLKCRHCSYTSPYVYALKKHLKKDHPTVKATAMTILHWAYQDGILEAGYHCEWCIYSHAEPNGLLMHYQRRHPEHNVDYTYMASKLWAGPDSSSSQRVGNSDTKHYQCRDCAFEACTIWDITNHYQAVHPWAIKRDESVLLDIIKGNHSSGKSQTPVAKGHVSMARPLSSHHPEQDEESFDVTRPSTEMVTHLSFASTSISNNPYQCTVCLSEYNSLHGLLTHYGKKHPGMKVKAADFAQEADINPSSVYKCRHCPYVNSRIHGVLTHYQKRHPLVKVTAEDFADDIEQVKDLNDSDEKCKSQRQGYGAYRCKMCPYTHGTLEKLRIHYENYHNQSASDMFNPPHIQFSASKDGPVAECSGASVTEVSDVSDFHLALSQFPIDKGAKHAVFRCQLCKYFCSTRKGIARHYRIKHNNVRAQPEGKNNVFKCALCSYTNPIRKGLAAHYQKRHDIDAYYTHCLAASKSISDKPNKVVVPVSSQSEGPELSEELRQAVERRKCSLCSFQAFSKKSIVSHYIKRHPGVFPKRQNSSKLGRYFTVVYAKEPENPITVEEKKVTEDQSETELEKDLERLPFKCLKCFKLSFNTAELLCMHYTDYHSKDLKRDFCTLASPAQDGVDCYQCAHCDLKFLGLLDLSTHLINHNEEFQKRAMRQERRKQLLSKQKGSEPPENKPEKVDTPSDKTPVGYRCNFCVEVHPTLRAICNHLRKHVQYGEVKAGHVKQEVTEIPLPLPVEGEANGDVAEVVAVEPDPVEMISVVAQASVTPAPVAMETAEVERGPGEVVAMKERAVGGHPCGQCDRVFMSMQGLRSHERSHSAMALFTREDKYNCQYCQFASPFRHNLDRHVQSHHGHHKPFRCKLCSFKSAYLSRLKSHLYKAHAGENTYKCLSCSFSTMTISQLKEHSLKAHGEALTLPKLRAATQAVFRSHRPTQGSEQTLVISETDEPAYLEPPDVQQQLSHYQLASRNQASSSPPVLPVVEPRLDGTLTCEFCEFSSGYMQSLRRHYRDRHGGKKLFKCKDCSFFTCYKSTFTMHVEAGHSSTPEEGPKDLRCPLCLYHTKYKSNMIDHIVLHREERVVPLEVCRSKLSRHLQGVVFRCHKCTFTCSSDESLQLHIHKHDELKPYQCQLCYYDSKQREDLEAHLRNEHKVIRNFELAGRVNLDQLEAMKDKMGSLSSAEEEEEGEEEEEENEEEEEAEKPDTKDAPGSPNSSVSACSEKRFPCEFCGRSFTHSAEWERHVLRHGMTVTNRRAEASSAEAIEAATQTEVSSQVAAADRGGDFPSDTMEAEDGYPPDLAQCKVLKEEDSETPETKNDP</sequence>
<dbReference type="InterPro" id="IPR050688">
    <property type="entry name" value="Zinc_finger/UBP_domain"/>
</dbReference>
<feature type="compositionally biased region" description="Acidic residues" evidence="6">
    <location>
        <begin position="670"/>
        <end position="692"/>
    </location>
</feature>
<feature type="region of interest" description="Disordered" evidence="6">
    <location>
        <begin position="2469"/>
        <end position="2528"/>
    </location>
</feature>
<dbReference type="SMART" id="SM00355">
    <property type="entry name" value="ZnF_C2H2"/>
    <property type="match status" value="35"/>
</dbReference>
<dbReference type="GO" id="GO:0005634">
    <property type="term" value="C:nucleus"/>
    <property type="evidence" value="ECO:0007669"/>
    <property type="project" value="TreeGrafter"/>
</dbReference>
<evidence type="ECO:0000256" key="2">
    <source>
        <dbReference type="ARBA" id="ARBA00022737"/>
    </source>
</evidence>
<proteinExistence type="predicted"/>
<dbReference type="Pfam" id="PF23077">
    <property type="entry name" value="zf-C2H2_ZNF462_1st"/>
    <property type="match status" value="1"/>
</dbReference>
<feature type="compositionally biased region" description="Low complexity" evidence="6">
    <location>
        <begin position="936"/>
        <end position="951"/>
    </location>
</feature>
<feature type="domain" description="C2H2-type" evidence="7">
    <location>
        <begin position="2040"/>
        <end position="2068"/>
    </location>
</feature>
<feature type="compositionally biased region" description="Polar residues" evidence="6">
    <location>
        <begin position="582"/>
        <end position="600"/>
    </location>
</feature>
<keyword evidence="1" id="KW-0479">Metal-binding</keyword>
<feature type="region of interest" description="Disordered" evidence="6">
    <location>
        <begin position="33"/>
        <end position="98"/>
    </location>
</feature>
<feature type="domain" description="C2H2-type" evidence="7">
    <location>
        <begin position="109"/>
        <end position="132"/>
    </location>
</feature>
<feature type="compositionally biased region" description="Basic and acidic residues" evidence="6">
    <location>
        <begin position="1877"/>
        <end position="1893"/>
    </location>
</feature>
<feature type="compositionally biased region" description="Polar residues" evidence="6">
    <location>
        <begin position="82"/>
        <end position="98"/>
    </location>
</feature>
<organism evidence="8 9">
    <name type="scientific">Megalops atlanticus</name>
    <name type="common">Tarpon</name>
    <name type="synonym">Clupea gigantea</name>
    <dbReference type="NCBI Taxonomy" id="7932"/>
    <lineage>
        <taxon>Eukaryota</taxon>
        <taxon>Metazoa</taxon>
        <taxon>Chordata</taxon>
        <taxon>Craniata</taxon>
        <taxon>Vertebrata</taxon>
        <taxon>Euteleostomi</taxon>
        <taxon>Actinopterygii</taxon>
        <taxon>Neopterygii</taxon>
        <taxon>Teleostei</taxon>
        <taxon>Elopiformes</taxon>
        <taxon>Megalopidae</taxon>
        <taxon>Megalops</taxon>
    </lineage>
</organism>
<feature type="region of interest" description="Disordered" evidence="6">
    <location>
        <begin position="2383"/>
        <end position="2427"/>
    </location>
</feature>
<feature type="domain" description="C2H2-type" evidence="7">
    <location>
        <begin position="2309"/>
        <end position="2336"/>
    </location>
</feature>
<feature type="domain" description="C2H2-type" evidence="7">
    <location>
        <begin position="2200"/>
        <end position="2228"/>
    </location>
</feature>
<dbReference type="PROSITE" id="PS00028">
    <property type="entry name" value="ZINC_FINGER_C2H2_1"/>
    <property type="match status" value="9"/>
</dbReference>
<dbReference type="EMBL" id="JAFDVH010000006">
    <property type="protein sequence ID" value="KAG7477074.1"/>
    <property type="molecule type" value="Genomic_DNA"/>
</dbReference>
<feature type="region of interest" description="Disordered" evidence="6">
    <location>
        <begin position="388"/>
        <end position="425"/>
    </location>
</feature>
<dbReference type="InterPro" id="IPR013087">
    <property type="entry name" value="Znf_C2H2_type"/>
</dbReference>
<dbReference type="PROSITE" id="PS50157">
    <property type="entry name" value="ZINC_FINGER_C2H2_2"/>
    <property type="match status" value="8"/>
</dbReference>
<feature type="compositionally biased region" description="Low complexity" evidence="6">
    <location>
        <begin position="287"/>
        <end position="315"/>
    </location>
</feature>
<feature type="compositionally biased region" description="Acidic residues" evidence="6">
    <location>
        <begin position="2390"/>
        <end position="2410"/>
    </location>
</feature>
<feature type="domain" description="C2H2-type" evidence="7">
    <location>
        <begin position="2069"/>
        <end position="2097"/>
    </location>
</feature>
<dbReference type="Pfam" id="PF23223">
    <property type="entry name" value="zf-C2H2_ZNF462"/>
    <property type="match status" value="1"/>
</dbReference>
<feature type="compositionally biased region" description="Acidic residues" evidence="6">
    <location>
        <begin position="394"/>
        <end position="405"/>
    </location>
</feature>
<feature type="compositionally biased region" description="Basic and acidic residues" evidence="6">
    <location>
        <begin position="708"/>
        <end position="724"/>
    </location>
</feature>
<evidence type="ECO:0000313" key="9">
    <source>
        <dbReference type="Proteomes" id="UP001046870"/>
    </source>
</evidence>
<evidence type="ECO:0000256" key="3">
    <source>
        <dbReference type="ARBA" id="ARBA00022771"/>
    </source>
</evidence>
<reference evidence="8" key="1">
    <citation type="submission" date="2021-01" db="EMBL/GenBank/DDBJ databases">
        <authorList>
            <person name="Zahm M."/>
            <person name="Roques C."/>
            <person name="Cabau C."/>
            <person name="Klopp C."/>
            <person name="Donnadieu C."/>
            <person name="Jouanno E."/>
            <person name="Lampietro C."/>
            <person name="Louis A."/>
            <person name="Herpin A."/>
            <person name="Echchiki A."/>
            <person name="Berthelot C."/>
            <person name="Parey E."/>
            <person name="Roest-Crollius H."/>
            <person name="Braasch I."/>
            <person name="Postlethwait J."/>
            <person name="Bobe J."/>
            <person name="Montfort J."/>
            <person name="Bouchez O."/>
            <person name="Begum T."/>
            <person name="Mejri S."/>
            <person name="Adams A."/>
            <person name="Chen W.-J."/>
            <person name="Guiguen Y."/>
        </authorList>
    </citation>
    <scope>NUCLEOTIDE SEQUENCE</scope>
    <source>
        <strain evidence="8">YG-15Mar2019-1</strain>
        <tissue evidence="8">Brain</tissue>
    </source>
</reference>
<dbReference type="InterPro" id="IPR057830">
    <property type="entry name" value="Znf_C2H2_ZNF462_N"/>
</dbReference>
<protein>
    <recommendedName>
        <fullName evidence="7">C2H2-type domain-containing protein</fullName>
    </recommendedName>
</protein>
<dbReference type="SUPFAM" id="SSF57667">
    <property type="entry name" value="beta-beta-alpha zinc fingers"/>
    <property type="match status" value="4"/>
</dbReference>
<dbReference type="Proteomes" id="UP001046870">
    <property type="component" value="Chromosome 6"/>
</dbReference>
<evidence type="ECO:0000256" key="4">
    <source>
        <dbReference type="ARBA" id="ARBA00022833"/>
    </source>
</evidence>
<dbReference type="OrthoDB" id="4737882at2759"/>
<dbReference type="Pfam" id="PF23225">
    <property type="entry name" value="zf-C2H2_7th_ZNF462"/>
    <property type="match status" value="7"/>
</dbReference>
<feature type="region of interest" description="Disordered" evidence="6">
    <location>
        <begin position="1361"/>
        <end position="1393"/>
    </location>
</feature>
<evidence type="ECO:0000256" key="1">
    <source>
        <dbReference type="ARBA" id="ARBA00022723"/>
    </source>
</evidence>
<feature type="compositionally biased region" description="Polar residues" evidence="6">
    <location>
        <begin position="955"/>
        <end position="966"/>
    </location>
</feature>
<feature type="region of interest" description="Disordered" evidence="6">
    <location>
        <begin position="574"/>
        <end position="600"/>
    </location>
</feature>
<gene>
    <name evidence="8" type="ORF">MATL_G00090280</name>
</gene>
<keyword evidence="3 5" id="KW-0863">Zinc-finger</keyword>
<dbReference type="Pfam" id="PF23075">
    <property type="entry name" value="zf-C2H2_ZNF462_11"/>
    <property type="match status" value="3"/>
</dbReference>
<evidence type="ECO:0000256" key="6">
    <source>
        <dbReference type="SAM" id="MobiDB-lite"/>
    </source>
</evidence>
<evidence type="ECO:0000259" key="7">
    <source>
        <dbReference type="PROSITE" id="PS50157"/>
    </source>
</evidence>
<accession>A0A9D3Q4J1</accession>
<feature type="region of interest" description="Disordered" evidence="6">
    <location>
        <begin position="670"/>
        <end position="775"/>
    </location>
</feature>
<evidence type="ECO:0000256" key="5">
    <source>
        <dbReference type="PROSITE-ProRule" id="PRU00042"/>
    </source>
</evidence>
<feature type="region of interest" description="Disordered" evidence="6">
    <location>
        <begin position="277"/>
        <end position="335"/>
    </location>
</feature>
<dbReference type="GO" id="GO:0045944">
    <property type="term" value="P:positive regulation of transcription by RNA polymerase II"/>
    <property type="evidence" value="ECO:0007669"/>
    <property type="project" value="TreeGrafter"/>
</dbReference>
<name>A0A9D3Q4J1_MEGAT</name>
<feature type="compositionally biased region" description="Polar residues" evidence="6">
    <location>
        <begin position="732"/>
        <end position="746"/>
    </location>
</feature>
<dbReference type="InterPro" id="IPR057832">
    <property type="entry name" value="Znf_C2H2_ZNF462_2nd"/>
</dbReference>